<protein>
    <submittedName>
        <fullName evidence="3">Metallophosphoesterase family protein</fullName>
    </submittedName>
</protein>
<comment type="similarity">
    <text evidence="1">Belongs to the metallophosphoesterase superfamily. YfcE family.</text>
</comment>
<dbReference type="Proteomes" id="UP001240171">
    <property type="component" value="Unassembled WGS sequence"/>
</dbReference>
<dbReference type="PANTHER" id="PTHR42850">
    <property type="entry name" value="METALLOPHOSPHOESTERASE"/>
    <property type="match status" value="1"/>
</dbReference>
<dbReference type="EMBL" id="JAUQTB010000005">
    <property type="protein sequence ID" value="MDO7907032.1"/>
    <property type="molecule type" value="Genomic_DNA"/>
</dbReference>
<name>A0ABT9CGI6_9BACL</name>
<sequence length="247" mass="27866">MERIAVVSDIHGNKTAWDAVVADIERRGITRIFCLGDLVGKGPMPAEVVDSIRERAEIVVRGNWDELVTKVQDNINFTWQAERLGEERLMYLLTLPFSYDFRLSGRHIRLLHASPQSVYHRVQPWDEEKLRLAMFDPIVTPKDEMEAASPDVVGYGDVHNAYLQHLDGKVLFNAGSVGNPLDLTQASYCILEGDFDSRQTGSFNIQFVRVPYNIELEVERAAAAGVPSLDLYIRELRTGVYRGMAGE</sequence>
<evidence type="ECO:0000313" key="3">
    <source>
        <dbReference type="EMBL" id="MDO7907032.1"/>
    </source>
</evidence>
<gene>
    <name evidence="3" type="ORF">Q5741_11455</name>
</gene>
<accession>A0ABT9CGI6</accession>
<comment type="caution">
    <text evidence="3">The sequence shown here is derived from an EMBL/GenBank/DDBJ whole genome shotgun (WGS) entry which is preliminary data.</text>
</comment>
<organism evidence="3 4">
    <name type="scientific">Paenibacillus lacisoli</name>
    <dbReference type="NCBI Taxonomy" id="3064525"/>
    <lineage>
        <taxon>Bacteria</taxon>
        <taxon>Bacillati</taxon>
        <taxon>Bacillota</taxon>
        <taxon>Bacilli</taxon>
        <taxon>Bacillales</taxon>
        <taxon>Paenibacillaceae</taxon>
        <taxon>Paenibacillus</taxon>
    </lineage>
</organism>
<reference evidence="3 4" key="1">
    <citation type="submission" date="2023-07" db="EMBL/GenBank/DDBJ databases">
        <title>Paenibacillus sp. JX-17 nov. isolated from soil.</title>
        <authorList>
            <person name="Wan Y."/>
            <person name="Liu B."/>
        </authorList>
    </citation>
    <scope>NUCLEOTIDE SEQUENCE [LARGE SCALE GENOMIC DNA]</scope>
    <source>
        <strain evidence="3 4">JX-17</strain>
    </source>
</reference>
<dbReference type="Gene3D" id="3.60.21.10">
    <property type="match status" value="1"/>
</dbReference>
<dbReference type="InterPro" id="IPR024654">
    <property type="entry name" value="Calcineurin-like_PHP_lpxH"/>
</dbReference>
<dbReference type="PANTHER" id="PTHR42850:SF2">
    <property type="entry name" value="BLL5683 PROTEIN"/>
    <property type="match status" value="1"/>
</dbReference>
<dbReference type="SUPFAM" id="SSF56300">
    <property type="entry name" value="Metallo-dependent phosphatases"/>
    <property type="match status" value="1"/>
</dbReference>
<evidence type="ECO:0000313" key="4">
    <source>
        <dbReference type="Proteomes" id="UP001240171"/>
    </source>
</evidence>
<dbReference type="InterPro" id="IPR029052">
    <property type="entry name" value="Metallo-depent_PP-like"/>
</dbReference>
<dbReference type="InterPro" id="IPR050126">
    <property type="entry name" value="Ap4A_hydrolase"/>
</dbReference>
<feature type="domain" description="Calcineurin-like phosphoesterase" evidence="2">
    <location>
        <begin position="3"/>
        <end position="192"/>
    </location>
</feature>
<evidence type="ECO:0000256" key="1">
    <source>
        <dbReference type="ARBA" id="ARBA00008950"/>
    </source>
</evidence>
<evidence type="ECO:0000259" key="2">
    <source>
        <dbReference type="Pfam" id="PF12850"/>
    </source>
</evidence>
<dbReference type="Pfam" id="PF12850">
    <property type="entry name" value="Metallophos_2"/>
    <property type="match status" value="1"/>
</dbReference>
<dbReference type="InterPro" id="IPR011152">
    <property type="entry name" value="Pesterase_MJ0912"/>
</dbReference>
<dbReference type="RefSeq" id="WP_305024231.1">
    <property type="nucleotide sequence ID" value="NZ_JAUQTB010000005.1"/>
</dbReference>
<dbReference type="PIRSF" id="PIRSF000883">
    <property type="entry name" value="Pesterase_MJ0912"/>
    <property type="match status" value="1"/>
</dbReference>
<proteinExistence type="inferred from homology"/>
<keyword evidence="4" id="KW-1185">Reference proteome</keyword>